<protein>
    <submittedName>
        <fullName evidence="2">Hypp6408 protein</fullName>
    </submittedName>
</protein>
<evidence type="ECO:0000313" key="2">
    <source>
        <dbReference type="EMBL" id="CAH1241741.1"/>
    </source>
</evidence>
<gene>
    <name evidence="2" type="primary">Hypp6408</name>
    <name evidence="2" type="ORF">BLAG_LOCUS5231</name>
</gene>
<dbReference type="Proteomes" id="UP000838412">
    <property type="component" value="Chromosome 12"/>
</dbReference>
<sequence>MEGQTQGTEVPTVLELLRAQLIQPGKDVLSCKGKAGLQFASLLADGAVMTQGGLTFSKVAQWHRAIWGHRTGQKRAMVFRQVCYRGTPLAEVSAVVTPAGQTTSPVPVHLQHTQGTGVAPTGQTVPPVTAPVPVQLNHTQGTGVKPVHLQSTSSSAPEDVEMIGEQQVSLPSSGSSSPGNLAPQDAAQDNKVLKPASILLITDEELFVSRLLLPEKFWESAGVKLNQFLEAAVSFE</sequence>
<dbReference type="EMBL" id="OV696697">
    <property type="protein sequence ID" value="CAH1241741.1"/>
    <property type="molecule type" value="Genomic_DNA"/>
</dbReference>
<keyword evidence="3" id="KW-1185">Reference proteome</keyword>
<proteinExistence type="predicted"/>
<evidence type="ECO:0000313" key="3">
    <source>
        <dbReference type="Proteomes" id="UP000838412"/>
    </source>
</evidence>
<name>A0A8K0EA59_BRALA</name>
<organism evidence="2 3">
    <name type="scientific">Branchiostoma lanceolatum</name>
    <name type="common">Common lancelet</name>
    <name type="synonym">Amphioxus lanceolatum</name>
    <dbReference type="NCBI Taxonomy" id="7740"/>
    <lineage>
        <taxon>Eukaryota</taxon>
        <taxon>Metazoa</taxon>
        <taxon>Chordata</taxon>
        <taxon>Cephalochordata</taxon>
        <taxon>Leptocardii</taxon>
        <taxon>Amphioxiformes</taxon>
        <taxon>Branchiostomatidae</taxon>
        <taxon>Branchiostoma</taxon>
    </lineage>
</organism>
<evidence type="ECO:0000256" key="1">
    <source>
        <dbReference type="SAM" id="MobiDB-lite"/>
    </source>
</evidence>
<accession>A0A8K0EA59</accession>
<feature type="region of interest" description="Disordered" evidence="1">
    <location>
        <begin position="135"/>
        <end position="185"/>
    </location>
</feature>
<feature type="compositionally biased region" description="Low complexity" evidence="1">
    <location>
        <begin position="169"/>
        <end position="179"/>
    </location>
</feature>
<dbReference type="AlphaFoldDB" id="A0A8K0EA59"/>
<dbReference type="OrthoDB" id="5980061at2759"/>
<reference evidence="2" key="1">
    <citation type="submission" date="2022-01" db="EMBL/GenBank/DDBJ databases">
        <authorList>
            <person name="Braso-Vives M."/>
        </authorList>
    </citation>
    <scope>NUCLEOTIDE SEQUENCE</scope>
</reference>